<protein>
    <submittedName>
        <fullName evidence="1">Uncharacterized protein</fullName>
    </submittedName>
</protein>
<dbReference type="RefSeq" id="WP_201172545.1">
    <property type="nucleotide sequence ID" value="NZ_JAEPWM010000005.1"/>
</dbReference>
<keyword evidence="2" id="KW-1185">Reference proteome</keyword>
<dbReference type="Proteomes" id="UP000630528">
    <property type="component" value="Unassembled WGS sequence"/>
</dbReference>
<dbReference type="EMBL" id="JAEPWM010000005">
    <property type="protein sequence ID" value="MBK6007345.1"/>
    <property type="molecule type" value="Genomic_DNA"/>
</dbReference>
<evidence type="ECO:0000313" key="1">
    <source>
        <dbReference type="EMBL" id="MBK6007345.1"/>
    </source>
</evidence>
<accession>A0A934TV17</accession>
<dbReference type="AlphaFoldDB" id="A0A934TV17"/>
<reference evidence="1" key="1">
    <citation type="journal article" date="2012" name="J. Microbiol. Biotechnol.">
        <title>Ramlibacter ginsenosidimutans sp. nov., with ginsenoside-converting activity.</title>
        <authorList>
            <person name="Wang L."/>
            <person name="An D.S."/>
            <person name="Kim S.G."/>
            <person name="Jin F.X."/>
            <person name="Kim S.C."/>
            <person name="Lee S.T."/>
            <person name="Im W.T."/>
        </authorList>
    </citation>
    <scope>NUCLEOTIDE SEQUENCE</scope>
    <source>
        <strain evidence="1">KACC 17527</strain>
    </source>
</reference>
<gene>
    <name evidence="1" type="ORF">JJB11_14685</name>
</gene>
<name>A0A934TV17_9BURK</name>
<organism evidence="1 2">
    <name type="scientific">Ramlibacter ginsenosidimutans</name>
    <dbReference type="NCBI Taxonomy" id="502333"/>
    <lineage>
        <taxon>Bacteria</taxon>
        <taxon>Pseudomonadati</taxon>
        <taxon>Pseudomonadota</taxon>
        <taxon>Betaproteobacteria</taxon>
        <taxon>Burkholderiales</taxon>
        <taxon>Comamonadaceae</taxon>
        <taxon>Ramlibacter</taxon>
    </lineage>
</organism>
<reference evidence="1" key="2">
    <citation type="submission" date="2021-01" db="EMBL/GenBank/DDBJ databases">
        <authorList>
            <person name="Kang M."/>
        </authorList>
    </citation>
    <scope>NUCLEOTIDE SEQUENCE</scope>
    <source>
        <strain evidence="1">KACC 17527</strain>
    </source>
</reference>
<sequence length="347" mass="36544">MKESSRPFEACSRAGGTGLRASVLRSVCRSARPMLLPLVTTAALLPALAQAHGLVGQRFFPATLATDDPFVADELSFPTITSTRSSAQGDTPGTRQTSAAIDFARRITPDFGLAFGASRLRIAPDGQPTASGWDNVSIGAKYQLYTNAPHETILSIGADWDVGGTGSSSVGAERFSTITPTVYFGKGFGDLATPALRPFAVTGTVGVGIPSRASTTTTGVDPDTGLATSEVEHHPHVLQFGFAVEYSVPYLQSAVKDVGLAAPFDRMVPIVEFTMSRPLDRVDDRRTTGTINPGVLWAGRQVQLGLEAVIPMNSRSGHGVGVLAQLHFFLDDLFPGTFGHPMAGGAR</sequence>
<comment type="caution">
    <text evidence="1">The sequence shown here is derived from an EMBL/GenBank/DDBJ whole genome shotgun (WGS) entry which is preliminary data.</text>
</comment>
<evidence type="ECO:0000313" key="2">
    <source>
        <dbReference type="Proteomes" id="UP000630528"/>
    </source>
</evidence>
<proteinExistence type="predicted"/>